<dbReference type="Proteomes" id="UP000222256">
    <property type="component" value="Segment"/>
</dbReference>
<keyword evidence="2" id="KW-1185">Reference proteome</keyword>
<accession>A0A223LHC8</accession>
<sequence>MSIISLFNRVETISRNDGGTQYIDFEVVPAEDYLVEIECNIQPYRDGKNNLKLPDGFRSVYAIEIRTHSELRANDELEEWMADEIVYEGRTFYCLDVANWTGHSTGGVSLIPNHYLGLFYRRDKVD</sequence>
<proteinExistence type="predicted"/>
<protein>
    <submittedName>
        <fullName evidence="1">Uncharacterized protein</fullName>
    </submittedName>
</protein>
<evidence type="ECO:0000313" key="1">
    <source>
        <dbReference type="EMBL" id="ASU03375.1"/>
    </source>
</evidence>
<organism evidence="1 2">
    <name type="scientific">Pseudoalteromonas phage J2-1</name>
    <dbReference type="NCBI Taxonomy" id="2023998"/>
    <lineage>
        <taxon>Viruses</taxon>
        <taxon>Duplodnaviria</taxon>
        <taxon>Heunggongvirae</taxon>
        <taxon>Uroviricota</taxon>
        <taxon>Caudoviricetes</taxon>
        <taxon>Qingdaovirus</taxon>
        <taxon>Qingdaovirus J21</taxon>
    </lineage>
</organism>
<evidence type="ECO:0000313" key="2">
    <source>
        <dbReference type="Proteomes" id="UP000222256"/>
    </source>
</evidence>
<dbReference type="GeneID" id="54981698"/>
<dbReference type="KEGG" id="vg:54981698"/>
<dbReference type="InterPro" id="IPR008767">
    <property type="entry name" value="Phage_SPP1_head-tail_adaptor"/>
</dbReference>
<dbReference type="Pfam" id="PF05521">
    <property type="entry name" value="Phage_HCP"/>
    <property type="match status" value="1"/>
</dbReference>
<name>A0A223LHC8_9CAUD</name>
<dbReference type="EMBL" id="MF370964">
    <property type="protein sequence ID" value="ASU03375.1"/>
    <property type="molecule type" value="Genomic_DNA"/>
</dbReference>
<reference evidence="1 2" key="1">
    <citation type="submission" date="2017-06" db="EMBL/GenBank/DDBJ databases">
        <title>A Novel Lytic Pseudoalteromonas phage Isolated from Qingdao coast of China.</title>
        <authorList>
            <person name="Li H."/>
        </authorList>
    </citation>
    <scope>NUCLEOTIDE SEQUENCE [LARGE SCALE GENOMIC DNA]</scope>
</reference>
<dbReference type="RefSeq" id="YP_009791516.1">
    <property type="nucleotide sequence ID" value="NC_047839.1"/>
</dbReference>